<reference evidence="1" key="1">
    <citation type="journal article" date="2021" name="Proc. Natl. Acad. Sci. U.S.A.">
        <title>A Catalog of Tens of Thousands of Viruses from Human Metagenomes Reveals Hidden Associations with Chronic Diseases.</title>
        <authorList>
            <person name="Tisza M.J."/>
            <person name="Buck C.B."/>
        </authorList>
    </citation>
    <scope>NUCLEOTIDE SEQUENCE</scope>
    <source>
        <strain evidence="1">Ct5TL29</strain>
    </source>
</reference>
<accession>A0A8S5PCX6</accession>
<sequence length="126" mass="14678">MLATLELKNLIDGKEFSEISEVYVNNLPKEIQENTDKTIMLLRESGAFLDMFGNDSFFGKTNQIEVQIFYKLDVDFDIDAFETRLMKFLVSEHYRITDVREHTLDPDTLQMTAVFYAAHEKILKGE</sequence>
<evidence type="ECO:0000313" key="1">
    <source>
        <dbReference type="EMBL" id="DAE04926.1"/>
    </source>
</evidence>
<organism evidence="1">
    <name type="scientific">Siphoviridae sp. ct5TL29</name>
    <dbReference type="NCBI Taxonomy" id="2825336"/>
    <lineage>
        <taxon>Viruses</taxon>
        <taxon>Duplodnaviria</taxon>
        <taxon>Heunggongvirae</taxon>
        <taxon>Uroviricota</taxon>
        <taxon>Caudoviricetes</taxon>
    </lineage>
</organism>
<dbReference type="Pfam" id="PF05657">
    <property type="entry name" value="DUF806"/>
    <property type="match status" value="1"/>
</dbReference>
<name>A0A8S5PCX6_9CAUD</name>
<dbReference type="EMBL" id="BK015398">
    <property type="protein sequence ID" value="DAE04926.1"/>
    <property type="molecule type" value="Genomic_DNA"/>
</dbReference>
<dbReference type="InterPro" id="IPR008524">
    <property type="entry name" value="DUF806"/>
</dbReference>
<proteinExistence type="predicted"/>
<protein>
    <submittedName>
        <fullName evidence="1">Tail completion protein</fullName>
    </submittedName>
</protein>